<dbReference type="AlphaFoldDB" id="J9CDX1"/>
<dbReference type="EMBL" id="AMCI01004410">
    <property type="protein sequence ID" value="EJW98155.1"/>
    <property type="molecule type" value="Genomic_DNA"/>
</dbReference>
<reference evidence="1" key="1">
    <citation type="journal article" date="2012" name="PLoS ONE">
        <title>Gene sets for utilization of primary and secondary nutrition supplies in the distal gut of endangered iberian lynx.</title>
        <authorList>
            <person name="Alcaide M."/>
            <person name="Messina E."/>
            <person name="Richter M."/>
            <person name="Bargiela R."/>
            <person name="Peplies J."/>
            <person name="Huws S.A."/>
            <person name="Newbold C.J."/>
            <person name="Golyshin P.N."/>
            <person name="Simon M.A."/>
            <person name="Lopez G."/>
            <person name="Yakimov M.M."/>
            <person name="Ferrer M."/>
        </authorList>
    </citation>
    <scope>NUCLEOTIDE SEQUENCE</scope>
</reference>
<proteinExistence type="predicted"/>
<gene>
    <name evidence="1" type="ORF">EVA_13740</name>
</gene>
<name>J9CDX1_9ZZZZ</name>
<protein>
    <submittedName>
        <fullName evidence="1">Uncharacterized protein</fullName>
    </submittedName>
</protein>
<comment type="caution">
    <text evidence="1">The sequence shown here is derived from an EMBL/GenBank/DDBJ whole genome shotgun (WGS) entry which is preliminary data.</text>
</comment>
<accession>J9CDX1</accession>
<sequence>MLNEQKDFINALERFIQNELKASGEPADYNNHAIEIIDARNHLFRNVGIHGTDEACGIFAIRSLCHIDEDSMEMVPDRQRLAALAREFGLTSD</sequence>
<organism evidence="1">
    <name type="scientific">gut metagenome</name>
    <dbReference type="NCBI Taxonomy" id="749906"/>
    <lineage>
        <taxon>unclassified sequences</taxon>
        <taxon>metagenomes</taxon>
        <taxon>organismal metagenomes</taxon>
    </lineage>
</organism>
<evidence type="ECO:0000313" key="1">
    <source>
        <dbReference type="EMBL" id="EJW98155.1"/>
    </source>
</evidence>